<evidence type="ECO:0000256" key="9">
    <source>
        <dbReference type="SAM" id="Phobius"/>
    </source>
</evidence>
<protein>
    <recommendedName>
        <fullName evidence="3">UPF0208 membrane protein YfbV</fullName>
    </recommendedName>
</protein>
<dbReference type="RefSeq" id="WP_160178022.1">
    <property type="nucleotide sequence ID" value="NZ_CP047656.1"/>
</dbReference>
<dbReference type="GO" id="GO:0005886">
    <property type="term" value="C:plasma membrane"/>
    <property type="evidence" value="ECO:0007669"/>
    <property type="project" value="UniProtKB-SubCell"/>
</dbReference>
<dbReference type="KEGG" id="pmes:FX988_00305"/>
<evidence type="ECO:0000256" key="5">
    <source>
        <dbReference type="ARBA" id="ARBA00022519"/>
    </source>
</evidence>
<dbReference type="NCBIfam" id="NF002493">
    <property type="entry name" value="PRK01816.1"/>
    <property type="match status" value="1"/>
</dbReference>
<evidence type="ECO:0000256" key="8">
    <source>
        <dbReference type="ARBA" id="ARBA00023136"/>
    </source>
</evidence>
<keyword evidence="4" id="KW-1003">Cell membrane</keyword>
<evidence type="ECO:0000256" key="1">
    <source>
        <dbReference type="ARBA" id="ARBA00004429"/>
    </source>
</evidence>
<dbReference type="AlphaFoldDB" id="A0A857JEI7"/>
<comment type="subcellular location">
    <subcellularLocation>
        <location evidence="1">Cell inner membrane</location>
        <topology evidence="1">Multi-pass membrane protein</topology>
    </subcellularLocation>
</comment>
<evidence type="ECO:0000256" key="7">
    <source>
        <dbReference type="ARBA" id="ARBA00022989"/>
    </source>
</evidence>
<keyword evidence="6 9" id="KW-0812">Transmembrane</keyword>
<evidence type="ECO:0000256" key="4">
    <source>
        <dbReference type="ARBA" id="ARBA00022475"/>
    </source>
</evidence>
<name>A0A857JEI7_9ALTE</name>
<sequence>MAQTVFTLFKDGQQYMQTWPVKKELYPLFPECRVISATKLAIKTMPPLAVLTVALAYSATGLATLPNAVAMAIFFLSIPVQGLLWLGHRSNQWLPPSTSSWYRDIHQKMRQQGCFVANMKPRPKYKELAALLKTAFDDLDKAFTQRWF</sequence>
<reference evidence="10 11" key="1">
    <citation type="submission" date="2019-12" db="EMBL/GenBank/DDBJ databases">
        <title>Genome sequencing and assembly of endphytes of Porphyra tenera.</title>
        <authorList>
            <person name="Park J.M."/>
            <person name="Shin R."/>
            <person name="Jo S.H."/>
        </authorList>
    </citation>
    <scope>NUCLEOTIDE SEQUENCE [LARGE SCALE GENOMIC DNA]</scope>
    <source>
        <strain evidence="10 11">GPM4</strain>
    </source>
</reference>
<dbReference type="Pfam" id="PF04217">
    <property type="entry name" value="DUF412"/>
    <property type="match status" value="1"/>
</dbReference>
<gene>
    <name evidence="10" type="ORF">FX988_00305</name>
</gene>
<keyword evidence="11" id="KW-1185">Reference proteome</keyword>
<feature type="transmembrane region" description="Helical" evidence="9">
    <location>
        <begin position="40"/>
        <end position="59"/>
    </location>
</feature>
<proteinExistence type="inferred from homology"/>
<evidence type="ECO:0000313" key="10">
    <source>
        <dbReference type="EMBL" id="QHJ10096.1"/>
    </source>
</evidence>
<dbReference type="EMBL" id="CP047656">
    <property type="protein sequence ID" value="QHJ10096.1"/>
    <property type="molecule type" value="Genomic_DNA"/>
</dbReference>
<organism evidence="10 11">
    <name type="scientific">Paraglaciecola mesophila</name>
    <dbReference type="NCBI Taxonomy" id="197222"/>
    <lineage>
        <taxon>Bacteria</taxon>
        <taxon>Pseudomonadati</taxon>
        <taxon>Pseudomonadota</taxon>
        <taxon>Gammaproteobacteria</taxon>
        <taxon>Alteromonadales</taxon>
        <taxon>Alteromonadaceae</taxon>
        <taxon>Paraglaciecola</taxon>
    </lineage>
</organism>
<comment type="similarity">
    <text evidence="2">Belongs to the UPF0208 family.</text>
</comment>
<keyword evidence="8 9" id="KW-0472">Membrane</keyword>
<keyword evidence="7 9" id="KW-1133">Transmembrane helix</keyword>
<dbReference type="Proteomes" id="UP000464524">
    <property type="component" value="Chromosome"/>
</dbReference>
<accession>A0A857JEI7</accession>
<evidence type="ECO:0000256" key="6">
    <source>
        <dbReference type="ARBA" id="ARBA00022692"/>
    </source>
</evidence>
<keyword evidence="5" id="KW-0997">Cell inner membrane</keyword>
<dbReference type="InterPro" id="IPR007334">
    <property type="entry name" value="UPF0208"/>
</dbReference>
<dbReference type="OrthoDB" id="7066670at2"/>
<evidence type="ECO:0000256" key="2">
    <source>
        <dbReference type="ARBA" id="ARBA00009474"/>
    </source>
</evidence>
<evidence type="ECO:0000256" key="3">
    <source>
        <dbReference type="ARBA" id="ARBA00018831"/>
    </source>
</evidence>
<evidence type="ECO:0000313" key="11">
    <source>
        <dbReference type="Proteomes" id="UP000464524"/>
    </source>
</evidence>